<dbReference type="OrthoDB" id="6500128at2759"/>
<dbReference type="PANTHER" id="PTHR13271:SF151">
    <property type="entry name" value="SET DOMAIN-CONTAINING PROTEIN 4"/>
    <property type="match status" value="1"/>
</dbReference>
<dbReference type="SUPFAM" id="SSF82199">
    <property type="entry name" value="SET domain"/>
    <property type="match status" value="1"/>
</dbReference>
<dbReference type="InterPro" id="IPR050600">
    <property type="entry name" value="SETD3_SETD6_MTase"/>
</dbReference>
<dbReference type="VEuPathDB" id="VectorBase:MDOA015834"/>
<gene>
    <name evidence="1" type="primary">105262177</name>
</gene>
<dbReference type="KEGG" id="mde:105262177"/>
<name>A0A1I8NIR8_MUSDO</name>
<dbReference type="AlphaFoldDB" id="A0A1I8NIR8"/>
<organism evidence="1">
    <name type="scientific">Musca domestica</name>
    <name type="common">House fly</name>
    <dbReference type="NCBI Taxonomy" id="7370"/>
    <lineage>
        <taxon>Eukaryota</taxon>
        <taxon>Metazoa</taxon>
        <taxon>Ecdysozoa</taxon>
        <taxon>Arthropoda</taxon>
        <taxon>Hexapoda</taxon>
        <taxon>Insecta</taxon>
        <taxon>Pterygota</taxon>
        <taxon>Neoptera</taxon>
        <taxon>Endopterygota</taxon>
        <taxon>Diptera</taxon>
        <taxon>Brachycera</taxon>
        <taxon>Muscomorpha</taxon>
        <taxon>Muscoidea</taxon>
        <taxon>Muscidae</taxon>
        <taxon>Musca</taxon>
    </lineage>
</organism>
<protein>
    <recommendedName>
        <fullName evidence="2">SET domain-containing protein</fullName>
    </recommendedName>
</protein>
<dbReference type="STRING" id="7370.A0A1I8NIR8"/>
<reference evidence="1" key="1">
    <citation type="submission" date="2020-05" db="UniProtKB">
        <authorList>
            <consortium name="EnsemblMetazoa"/>
        </authorList>
    </citation>
    <scope>IDENTIFICATION</scope>
    <source>
        <strain evidence="1">Aabys</strain>
    </source>
</reference>
<evidence type="ECO:0000313" key="1">
    <source>
        <dbReference type="EnsemblMetazoa" id="MDOA015834-PA"/>
    </source>
</evidence>
<dbReference type="EnsemblMetazoa" id="MDOA015834-RA">
    <property type="protein sequence ID" value="MDOA015834-PA"/>
    <property type="gene ID" value="MDOA015834"/>
</dbReference>
<dbReference type="CDD" id="cd19177">
    <property type="entry name" value="SET_SETD4"/>
    <property type="match status" value="1"/>
</dbReference>
<dbReference type="InterPro" id="IPR046341">
    <property type="entry name" value="SET_dom_sf"/>
</dbReference>
<dbReference type="VEuPathDB" id="VectorBase:MDOMA2_012313"/>
<accession>A0A1I8NIR8</accession>
<proteinExistence type="predicted"/>
<dbReference type="PANTHER" id="PTHR13271">
    <property type="entry name" value="UNCHARACTERIZED PUTATIVE METHYLTRANSFERASE"/>
    <property type="match status" value="1"/>
</dbReference>
<dbReference type="RefSeq" id="XP_011294789.2">
    <property type="nucleotide sequence ID" value="XM_011296487.3"/>
</dbReference>
<dbReference type="Gene3D" id="3.90.1410.10">
    <property type="entry name" value="set domain protein methyltransferase, domain 1"/>
    <property type="match status" value="1"/>
</dbReference>
<evidence type="ECO:0008006" key="2">
    <source>
        <dbReference type="Google" id="ProtNLM"/>
    </source>
</evidence>
<sequence length="444" mass="51912">MGRTYRYRKQRQKLASEHEQVKDERFLPDLYKYLSSLGWRNKSQLTARNFAATGRGLCSKSLTLEIGSELINLPSDALLSIKTLENDEDFKELFDESKFDKDHKISFQALMAFYILYQKVLGDNSKFLAYLKSLPSFFTTPYFCPIAELQCLPENILEKTVEQNRLIKLAYNNLKTVLKITDFEAKYPLQQFRWSYFVVNTRSVYVFGKQLKSEKSFFQTLITEDCNLALAPFLDLFNHSDQVTTQADLIRNSKTKELEFILTLENCENSKIPPLQQIFISYGPLTNLKLLSEYGFFLPSNRHDYFEFSLNDIENFLHTEKLLKSRVFHKNKFKFIREHNLCDQMFVHCVEGISHNLHVVLHLLFKEESYFPNILNQVAFGSVENLQNVNEDVKLLLKFKLNEYEIFIKSLESIKTLSKSGTVAKSYLQECHKYLNDCIVTIAC</sequence>
<dbReference type="InterPro" id="IPR044429">
    <property type="entry name" value="SETD4_SET"/>
</dbReference>
<dbReference type="GO" id="GO:0016279">
    <property type="term" value="F:protein-lysine N-methyltransferase activity"/>
    <property type="evidence" value="ECO:0007669"/>
    <property type="project" value="InterPro"/>
</dbReference>